<evidence type="ECO:0000256" key="4">
    <source>
        <dbReference type="ARBA" id="ARBA00022989"/>
    </source>
</evidence>
<dbReference type="GeneID" id="25326323"/>
<accession>A0A0D2F6T2</accession>
<dbReference type="OrthoDB" id="3257095at2759"/>
<organism evidence="8 9">
    <name type="scientific">Exophiala xenobiotica</name>
    <dbReference type="NCBI Taxonomy" id="348802"/>
    <lineage>
        <taxon>Eukaryota</taxon>
        <taxon>Fungi</taxon>
        <taxon>Dikarya</taxon>
        <taxon>Ascomycota</taxon>
        <taxon>Pezizomycotina</taxon>
        <taxon>Eurotiomycetes</taxon>
        <taxon>Chaetothyriomycetidae</taxon>
        <taxon>Chaetothyriales</taxon>
        <taxon>Herpotrichiellaceae</taxon>
        <taxon>Exophiala</taxon>
    </lineage>
</organism>
<protein>
    <recommendedName>
        <fullName evidence="10">Amino acid permease/ SLC12A domain-containing protein</fullName>
    </recommendedName>
</protein>
<evidence type="ECO:0000256" key="1">
    <source>
        <dbReference type="ARBA" id="ARBA00004141"/>
    </source>
</evidence>
<gene>
    <name evidence="8" type="ORF">PV05_04415</name>
</gene>
<dbReference type="STRING" id="348802.A0A0D2F6T2"/>
<feature type="transmembrane region" description="Helical" evidence="7">
    <location>
        <begin position="509"/>
        <end position="531"/>
    </location>
</feature>
<dbReference type="PANTHER" id="PTHR45649:SF1">
    <property type="entry name" value="TRANSPORTER, PUTATIVE (EUROFUNG)-RELATED"/>
    <property type="match status" value="1"/>
</dbReference>
<evidence type="ECO:0000313" key="9">
    <source>
        <dbReference type="Proteomes" id="UP000054342"/>
    </source>
</evidence>
<evidence type="ECO:0000256" key="6">
    <source>
        <dbReference type="SAM" id="MobiDB-lite"/>
    </source>
</evidence>
<proteinExistence type="predicted"/>
<keyword evidence="4 7" id="KW-1133">Transmembrane helix</keyword>
<feature type="transmembrane region" description="Helical" evidence="7">
    <location>
        <begin position="392"/>
        <end position="413"/>
    </location>
</feature>
<dbReference type="InterPro" id="IPR002293">
    <property type="entry name" value="AA/rel_permease1"/>
</dbReference>
<sequence>MARTKGNTDSNTLALLGKKEVLKRRFGFWSLFGFAVCELITWETVLALFSQGFNNGGPAGLVYGFIIAWSSTLSVYTVISELASMAPIAAGQYYWVYMLAPERYKVFSSYIVGWLTSLAWVATVATETIFAGTMLQGLIILDHENDYNPKQWHGTLLAWLVIVVAIFINVVIPGALPKFEIFIIVFHIAGFIAILSVLWVYSPHNSAHFVFTTALNEGGWPTQGLSICVGFLGNVATFVGADASVHMAEEVSNAPWNIPRAIIGAMLINGAVGFTMMLTVLFCLGDVDSVLETATGYPFIQIFYNSVQNTAGATAMGAVVLALTWACAIGICTTASRMTWSFARDNGTPFSKAISYVSKQRKIPTVAVLVVTGIAALLTLIYIGSYTAFNDVISLTITGFYSSYFLPAAFLLYNRVKGRILPHKQETPGLPIDDGDTSEDNKVEGPVGNGDGIASAVGKKDSPEDEDMKKPAYTDAGSTTYPPATGEGCRRISVAQAPLVWGPFHLPGWFGIINNAYACVYMIFVIFWSVWPPETPVDYQTMNYSVVVTGGVVIFSIIWYYIRGHKEYKGPVVDDEVAAIVIRRTSVVNV</sequence>
<keyword evidence="3 7" id="KW-0812">Transmembrane</keyword>
<dbReference type="RefSeq" id="XP_013316268.1">
    <property type="nucleotide sequence ID" value="XM_013460814.1"/>
</dbReference>
<keyword evidence="5 7" id="KW-0472">Membrane</keyword>
<dbReference type="PIRSF" id="PIRSF006060">
    <property type="entry name" value="AA_transporter"/>
    <property type="match status" value="1"/>
</dbReference>
<feature type="region of interest" description="Disordered" evidence="6">
    <location>
        <begin position="427"/>
        <end position="482"/>
    </location>
</feature>
<feature type="transmembrane region" description="Helical" evidence="7">
    <location>
        <begin position="26"/>
        <end position="49"/>
    </location>
</feature>
<dbReference type="GO" id="GO:0016020">
    <property type="term" value="C:membrane"/>
    <property type="evidence" value="ECO:0007669"/>
    <property type="project" value="UniProtKB-SubCell"/>
</dbReference>
<evidence type="ECO:0008006" key="10">
    <source>
        <dbReference type="Google" id="ProtNLM"/>
    </source>
</evidence>
<feature type="transmembrane region" description="Helical" evidence="7">
    <location>
        <begin position="543"/>
        <end position="562"/>
    </location>
</feature>
<dbReference type="Pfam" id="PF13520">
    <property type="entry name" value="AA_permease_2"/>
    <property type="match status" value="1"/>
</dbReference>
<keyword evidence="9" id="KW-1185">Reference proteome</keyword>
<reference evidence="8 9" key="1">
    <citation type="submission" date="2015-01" db="EMBL/GenBank/DDBJ databases">
        <title>The Genome Sequence of Exophiala xenobiotica CBS118157.</title>
        <authorList>
            <consortium name="The Broad Institute Genomics Platform"/>
            <person name="Cuomo C."/>
            <person name="de Hoog S."/>
            <person name="Gorbushina A."/>
            <person name="Stielow B."/>
            <person name="Teixiera M."/>
            <person name="Abouelleil A."/>
            <person name="Chapman S.B."/>
            <person name="Priest M."/>
            <person name="Young S.K."/>
            <person name="Wortman J."/>
            <person name="Nusbaum C."/>
            <person name="Birren B."/>
        </authorList>
    </citation>
    <scope>NUCLEOTIDE SEQUENCE [LARGE SCALE GENOMIC DNA]</scope>
    <source>
        <strain evidence="8 9">CBS 118157</strain>
    </source>
</reference>
<dbReference type="AlphaFoldDB" id="A0A0D2F6T2"/>
<evidence type="ECO:0000256" key="3">
    <source>
        <dbReference type="ARBA" id="ARBA00022692"/>
    </source>
</evidence>
<evidence type="ECO:0000256" key="5">
    <source>
        <dbReference type="ARBA" id="ARBA00023136"/>
    </source>
</evidence>
<evidence type="ECO:0000256" key="7">
    <source>
        <dbReference type="SAM" id="Phobius"/>
    </source>
</evidence>
<dbReference type="PANTHER" id="PTHR45649">
    <property type="entry name" value="AMINO-ACID PERMEASE BAT1"/>
    <property type="match status" value="1"/>
</dbReference>
<feature type="transmembrane region" description="Helical" evidence="7">
    <location>
        <begin position="222"/>
        <end position="241"/>
    </location>
</feature>
<dbReference type="Proteomes" id="UP000054342">
    <property type="component" value="Unassembled WGS sequence"/>
</dbReference>
<name>A0A0D2F6T2_9EURO</name>
<feature type="transmembrane region" description="Helical" evidence="7">
    <location>
        <begin position="111"/>
        <end position="132"/>
    </location>
</feature>
<dbReference type="HOGENOM" id="CLU_004495_6_1_1"/>
<dbReference type="EMBL" id="KN847319">
    <property type="protein sequence ID" value="KIW55684.1"/>
    <property type="molecule type" value="Genomic_DNA"/>
</dbReference>
<dbReference type="Gene3D" id="1.20.1740.10">
    <property type="entry name" value="Amino acid/polyamine transporter I"/>
    <property type="match status" value="1"/>
</dbReference>
<feature type="transmembrane region" description="Helical" evidence="7">
    <location>
        <begin position="152"/>
        <end position="172"/>
    </location>
</feature>
<keyword evidence="2" id="KW-0813">Transport</keyword>
<feature type="transmembrane region" description="Helical" evidence="7">
    <location>
        <begin position="366"/>
        <end position="386"/>
    </location>
</feature>
<feature type="transmembrane region" description="Helical" evidence="7">
    <location>
        <begin position="179"/>
        <end position="202"/>
    </location>
</feature>
<comment type="subcellular location">
    <subcellularLocation>
        <location evidence="1">Membrane</location>
        <topology evidence="1">Multi-pass membrane protein</topology>
    </subcellularLocation>
</comment>
<feature type="compositionally biased region" description="Basic and acidic residues" evidence="6">
    <location>
        <begin position="458"/>
        <end position="472"/>
    </location>
</feature>
<evidence type="ECO:0000313" key="8">
    <source>
        <dbReference type="EMBL" id="KIW55684.1"/>
    </source>
</evidence>
<dbReference type="GO" id="GO:0022857">
    <property type="term" value="F:transmembrane transporter activity"/>
    <property type="evidence" value="ECO:0007669"/>
    <property type="project" value="InterPro"/>
</dbReference>
<feature type="transmembrane region" description="Helical" evidence="7">
    <location>
        <begin position="313"/>
        <end position="335"/>
    </location>
</feature>
<evidence type="ECO:0000256" key="2">
    <source>
        <dbReference type="ARBA" id="ARBA00022448"/>
    </source>
</evidence>
<feature type="transmembrane region" description="Helical" evidence="7">
    <location>
        <begin position="61"/>
        <end position="90"/>
    </location>
</feature>
<feature type="transmembrane region" description="Helical" evidence="7">
    <location>
        <begin position="261"/>
        <end position="282"/>
    </location>
</feature>